<dbReference type="SUPFAM" id="SSF53756">
    <property type="entry name" value="UDP-Glycosyltransferase/glycogen phosphorylase"/>
    <property type="match status" value="1"/>
</dbReference>
<name>A0ABW1THT7_9LACO</name>
<dbReference type="PANTHER" id="PTHR12526">
    <property type="entry name" value="GLYCOSYLTRANSFERASE"/>
    <property type="match status" value="1"/>
</dbReference>
<evidence type="ECO:0000259" key="3">
    <source>
        <dbReference type="Pfam" id="PF00534"/>
    </source>
</evidence>
<proteinExistence type="predicted"/>
<dbReference type="GO" id="GO:0016757">
    <property type="term" value="F:glycosyltransferase activity"/>
    <property type="evidence" value="ECO:0007669"/>
    <property type="project" value="UniProtKB-KW"/>
</dbReference>
<evidence type="ECO:0000313" key="5">
    <source>
        <dbReference type="Proteomes" id="UP001596283"/>
    </source>
</evidence>
<dbReference type="InterPro" id="IPR001296">
    <property type="entry name" value="Glyco_trans_1"/>
</dbReference>
<dbReference type="EMBL" id="JBHSSI010000069">
    <property type="protein sequence ID" value="MFC6261538.1"/>
    <property type="molecule type" value="Genomic_DNA"/>
</dbReference>
<evidence type="ECO:0000313" key="4">
    <source>
        <dbReference type="EMBL" id="MFC6261538.1"/>
    </source>
</evidence>
<keyword evidence="5" id="KW-1185">Reference proteome</keyword>
<accession>A0ABW1THT7</accession>
<dbReference type="Pfam" id="PF00534">
    <property type="entry name" value="Glycos_transf_1"/>
    <property type="match status" value="1"/>
</dbReference>
<comment type="caution">
    <text evidence="4">The sequence shown here is derived from an EMBL/GenBank/DDBJ whole genome shotgun (WGS) entry which is preliminary data.</text>
</comment>
<dbReference type="PANTHER" id="PTHR12526:SF629">
    <property type="entry name" value="TEICHURONIC ACID BIOSYNTHESIS GLYCOSYLTRANSFERASE TUAH-RELATED"/>
    <property type="match status" value="1"/>
</dbReference>
<evidence type="ECO:0000256" key="1">
    <source>
        <dbReference type="ARBA" id="ARBA00022676"/>
    </source>
</evidence>
<gene>
    <name evidence="4" type="ORF">ACFP1C_11335</name>
</gene>
<feature type="domain" description="Glycosyl transferase family 1" evidence="3">
    <location>
        <begin position="342"/>
        <end position="496"/>
    </location>
</feature>
<dbReference type="Gene3D" id="3.40.50.2000">
    <property type="entry name" value="Glycogen Phosphorylase B"/>
    <property type="match status" value="3"/>
</dbReference>
<dbReference type="RefSeq" id="WP_225421881.1">
    <property type="nucleotide sequence ID" value="NZ_JBHSSI010000069.1"/>
</dbReference>
<reference evidence="5" key="1">
    <citation type="journal article" date="2019" name="Int. J. Syst. Evol. Microbiol.">
        <title>The Global Catalogue of Microorganisms (GCM) 10K type strain sequencing project: providing services to taxonomists for standard genome sequencing and annotation.</title>
        <authorList>
            <consortium name="The Broad Institute Genomics Platform"/>
            <consortium name="The Broad Institute Genome Sequencing Center for Infectious Disease"/>
            <person name="Wu L."/>
            <person name="Ma J."/>
        </authorList>
    </citation>
    <scope>NUCLEOTIDE SEQUENCE [LARGE SCALE GENOMIC DNA]</scope>
    <source>
        <strain evidence="5">CCM 8908</strain>
    </source>
</reference>
<organism evidence="4 5">
    <name type="scientific">Levilactobacillus fujinensis</name>
    <dbReference type="NCBI Taxonomy" id="2486024"/>
    <lineage>
        <taxon>Bacteria</taxon>
        <taxon>Bacillati</taxon>
        <taxon>Bacillota</taxon>
        <taxon>Bacilli</taxon>
        <taxon>Lactobacillales</taxon>
        <taxon>Lactobacillaceae</taxon>
        <taxon>Levilactobacillus</taxon>
    </lineage>
</organism>
<protein>
    <submittedName>
        <fullName evidence="4">Glycosyltransferase</fullName>
        <ecNumber evidence="4">2.4.-.-</ecNumber>
    </submittedName>
</protein>
<evidence type="ECO:0000256" key="2">
    <source>
        <dbReference type="ARBA" id="ARBA00022679"/>
    </source>
</evidence>
<keyword evidence="1 4" id="KW-0328">Glycosyltransferase</keyword>
<dbReference type="EC" id="2.4.-.-" evidence="4"/>
<sequence length="523" mass="60614">MILTDEMGILKSNGADTTIDGVANVNYFVNQNLGINLTGIEKAQLNRLVLFKAGGMDARILTVGFNTRLHENARRFDVSGRCFSMYDYFQGVMDDETITTFDWITYWEQTCGFSLKYIPETKDVRVFAANGQFLMYARFYDQDYQSIEYLNYFDQRHLKIKRELFDQRGFCSQVIYLAAMQKVQAKVYLNRQGRACLEELYDSDQKLESTLRQIIVHGHDGRDYFFNTQEELQTFFFDTLYKAGDVYISDRNLKLAEALSKTDSAVKVCVVFHSTHTQSQTDVLGSRIKSHYRFMLEHITDFDRFICSTEYQKRDLLERFPDLPVVAIPVGFTRPQVLAPEKRQPNRIIGVARYAPEKQVMHQAVAVSKLVAEFPDVQLHLFGYGSQEKELRDFIETHHLEKNIFLRGFYPDLTTEYQMASLALLTSREEGFSLATLEAQNFGVPVISYDVRYGPSELIQDGENGFLVTANDQNELYEKIRDYLRQPDLQEHFRRESLATAEKFSVTAVTKKWQDLIRDVLAN</sequence>
<dbReference type="Proteomes" id="UP001596283">
    <property type="component" value="Unassembled WGS sequence"/>
</dbReference>
<keyword evidence="2 4" id="KW-0808">Transferase</keyword>